<proteinExistence type="inferred from homology"/>
<dbReference type="Proteomes" id="UP001628156">
    <property type="component" value="Unassembled WGS sequence"/>
</dbReference>
<name>A0ABQ0DUR1_9EUKA</name>
<dbReference type="InterPro" id="IPR020818">
    <property type="entry name" value="Chaperonin_GroES"/>
</dbReference>
<dbReference type="Gene3D" id="2.30.33.40">
    <property type="entry name" value="GroES chaperonin"/>
    <property type="match status" value="1"/>
</dbReference>
<keyword evidence="2 3" id="KW-0143">Chaperone</keyword>
<comment type="similarity">
    <text evidence="1 3">Belongs to the GroES chaperonin family.</text>
</comment>
<sequence length="103" mass="11324">MSLLSPQPISPRLTGLMAKIKPTGDMVLVQHYTTQTVNGIILAEQKNDKFQQGMVVSINTDNNPMKLKIGNHVIFGGSPAATFIADKKSYSLLKQHDIFAKIE</sequence>
<protein>
    <recommendedName>
        <fullName evidence="6">Chaperonin GroS protein</fullName>
    </recommendedName>
</protein>
<dbReference type="InterPro" id="IPR011032">
    <property type="entry name" value="GroES-like_sf"/>
</dbReference>
<dbReference type="EMBL" id="BAAFRS010000298">
    <property type="protein sequence ID" value="GAB1226588.1"/>
    <property type="molecule type" value="Genomic_DNA"/>
</dbReference>
<comment type="caution">
    <text evidence="4">The sequence shown here is derived from an EMBL/GenBank/DDBJ whole genome shotgun (WGS) entry which is preliminary data.</text>
</comment>
<dbReference type="PRINTS" id="PR00297">
    <property type="entry name" value="CHAPERONIN10"/>
</dbReference>
<keyword evidence="5" id="KW-1185">Reference proteome</keyword>
<dbReference type="Pfam" id="PF00166">
    <property type="entry name" value="Cpn10"/>
    <property type="match status" value="1"/>
</dbReference>
<accession>A0ABQ0DUR1</accession>
<evidence type="ECO:0000256" key="3">
    <source>
        <dbReference type="RuleBase" id="RU003479"/>
    </source>
</evidence>
<dbReference type="SUPFAM" id="SSF50129">
    <property type="entry name" value="GroES-like"/>
    <property type="match status" value="1"/>
</dbReference>
<dbReference type="InterPro" id="IPR037124">
    <property type="entry name" value="Chaperonin_GroES_sf"/>
</dbReference>
<gene>
    <name evidence="4" type="ORF">ENUP19_0298G0043</name>
</gene>
<dbReference type="SMART" id="SM00883">
    <property type="entry name" value="Cpn10"/>
    <property type="match status" value="1"/>
</dbReference>
<evidence type="ECO:0000313" key="5">
    <source>
        <dbReference type="Proteomes" id="UP001628156"/>
    </source>
</evidence>
<evidence type="ECO:0000313" key="4">
    <source>
        <dbReference type="EMBL" id="GAB1226588.1"/>
    </source>
</evidence>
<evidence type="ECO:0000256" key="1">
    <source>
        <dbReference type="ARBA" id="ARBA00006975"/>
    </source>
</evidence>
<evidence type="ECO:0008006" key="6">
    <source>
        <dbReference type="Google" id="ProtNLM"/>
    </source>
</evidence>
<dbReference type="CDD" id="cd00320">
    <property type="entry name" value="cpn10"/>
    <property type="match status" value="1"/>
</dbReference>
<dbReference type="PANTHER" id="PTHR10772:SF63">
    <property type="entry name" value="20 KDA CHAPERONIN, CHLOROPLASTIC"/>
    <property type="match status" value="1"/>
</dbReference>
<dbReference type="PANTHER" id="PTHR10772">
    <property type="entry name" value="10 KDA HEAT SHOCK PROTEIN"/>
    <property type="match status" value="1"/>
</dbReference>
<reference evidence="4 5" key="1">
    <citation type="journal article" date="2019" name="PLoS Negl. Trop. Dis.">
        <title>Whole genome sequencing of Entamoeba nuttalli reveals mammalian host-related molecular signatures and a novel octapeptide-repeat surface protein.</title>
        <authorList>
            <person name="Tanaka M."/>
            <person name="Makiuchi T."/>
            <person name="Komiyama T."/>
            <person name="Shiina T."/>
            <person name="Osaki K."/>
            <person name="Tachibana H."/>
        </authorList>
    </citation>
    <scope>NUCLEOTIDE SEQUENCE [LARGE SCALE GENOMIC DNA]</scope>
    <source>
        <strain evidence="4 5">P19-061405</strain>
    </source>
</reference>
<evidence type="ECO:0000256" key="2">
    <source>
        <dbReference type="ARBA" id="ARBA00023186"/>
    </source>
</evidence>
<organism evidence="4 5">
    <name type="scientific">Entamoeba nuttalli</name>
    <dbReference type="NCBI Taxonomy" id="412467"/>
    <lineage>
        <taxon>Eukaryota</taxon>
        <taxon>Amoebozoa</taxon>
        <taxon>Evosea</taxon>
        <taxon>Archamoebae</taxon>
        <taxon>Mastigamoebida</taxon>
        <taxon>Entamoebidae</taxon>
        <taxon>Entamoeba</taxon>
    </lineage>
</organism>